<keyword evidence="2" id="KW-0732">Signal</keyword>
<sequence length="76" mass="8655">MFPFIGSFFFLLFVAVRSLRMLRCRCKVQTLVLAAHPQAYGEIKIFISRDTLCEEPGSRDVPTTSTAMTSPQKRLE</sequence>
<evidence type="ECO:0000313" key="3">
    <source>
        <dbReference type="EMBL" id="PVD38237.1"/>
    </source>
</evidence>
<evidence type="ECO:0000313" key="4">
    <source>
        <dbReference type="Proteomes" id="UP000245119"/>
    </source>
</evidence>
<comment type="caution">
    <text evidence="3">The sequence shown here is derived from an EMBL/GenBank/DDBJ whole genome shotgun (WGS) entry which is preliminary data.</text>
</comment>
<gene>
    <name evidence="3" type="ORF">C0Q70_00848</name>
</gene>
<protein>
    <recommendedName>
        <fullName evidence="5">Secreted protein</fullName>
    </recommendedName>
</protein>
<feature type="chain" id="PRO_5015407458" description="Secreted protein" evidence="2">
    <location>
        <begin position="19"/>
        <end position="76"/>
    </location>
</feature>
<dbReference type="AlphaFoldDB" id="A0A2T7PXX7"/>
<dbReference type="EMBL" id="PZQS01000001">
    <property type="protein sequence ID" value="PVD38237.1"/>
    <property type="molecule type" value="Genomic_DNA"/>
</dbReference>
<organism evidence="3 4">
    <name type="scientific">Pomacea canaliculata</name>
    <name type="common">Golden apple snail</name>
    <dbReference type="NCBI Taxonomy" id="400727"/>
    <lineage>
        <taxon>Eukaryota</taxon>
        <taxon>Metazoa</taxon>
        <taxon>Spiralia</taxon>
        <taxon>Lophotrochozoa</taxon>
        <taxon>Mollusca</taxon>
        <taxon>Gastropoda</taxon>
        <taxon>Caenogastropoda</taxon>
        <taxon>Architaenioglossa</taxon>
        <taxon>Ampullarioidea</taxon>
        <taxon>Ampullariidae</taxon>
        <taxon>Pomacea</taxon>
    </lineage>
</organism>
<evidence type="ECO:0008006" key="5">
    <source>
        <dbReference type="Google" id="ProtNLM"/>
    </source>
</evidence>
<feature type="region of interest" description="Disordered" evidence="1">
    <location>
        <begin position="54"/>
        <end position="76"/>
    </location>
</feature>
<proteinExistence type="predicted"/>
<dbReference type="Proteomes" id="UP000245119">
    <property type="component" value="Linkage Group LG1"/>
</dbReference>
<accession>A0A2T7PXX7</accession>
<feature type="signal peptide" evidence="2">
    <location>
        <begin position="1"/>
        <end position="18"/>
    </location>
</feature>
<keyword evidence="4" id="KW-1185">Reference proteome</keyword>
<evidence type="ECO:0000256" key="1">
    <source>
        <dbReference type="SAM" id="MobiDB-lite"/>
    </source>
</evidence>
<feature type="compositionally biased region" description="Polar residues" evidence="1">
    <location>
        <begin position="61"/>
        <end position="76"/>
    </location>
</feature>
<name>A0A2T7PXX7_POMCA</name>
<reference evidence="3 4" key="1">
    <citation type="submission" date="2018-04" db="EMBL/GenBank/DDBJ databases">
        <title>The genome of golden apple snail Pomacea canaliculata provides insight into stress tolerance and invasive adaptation.</title>
        <authorList>
            <person name="Liu C."/>
            <person name="Liu B."/>
            <person name="Ren Y."/>
            <person name="Zhang Y."/>
            <person name="Wang H."/>
            <person name="Li S."/>
            <person name="Jiang F."/>
            <person name="Yin L."/>
            <person name="Zhang G."/>
            <person name="Qian W."/>
            <person name="Fan W."/>
        </authorList>
    </citation>
    <scope>NUCLEOTIDE SEQUENCE [LARGE SCALE GENOMIC DNA]</scope>
    <source>
        <strain evidence="3">SZHN2017</strain>
        <tissue evidence="3">Muscle</tissue>
    </source>
</reference>
<evidence type="ECO:0000256" key="2">
    <source>
        <dbReference type="SAM" id="SignalP"/>
    </source>
</evidence>